<feature type="compositionally biased region" description="Low complexity" evidence="1">
    <location>
        <begin position="126"/>
        <end position="135"/>
    </location>
</feature>
<evidence type="ECO:0000313" key="3">
    <source>
        <dbReference type="Proteomes" id="UP000295345"/>
    </source>
</evidence>
<gene>
    <name evidence="2" type="ORF">E1283_12625</name>
</gene>
<dbReference type="Proteomes" id="UP000295345">
    <property type="component" value="Unassembled WGS sequence"/>
</dbReference>
<dbReference type="AlphaFoldDB" id="A0A4R4TMV7"/>
<proteinExistence type="predicted"/>
<feature type="region of interest" description="Disordered" evidence="1">
    <location>
        <begin position="103"/>
        <end position="135"/>
    </location>
</feature>
<organism evidence="2 3">
    <name type="scientific">Streptomyces hainanensis</name>
    <dbReference type="NCBI Taxonomy" id="402648"/>
    <lineage>
        <taxon>Bacteria</taxon>
        <taxon>Bacillati</taxon>
        <taxon>Actinomycetota</taxon>
        <taxon>Actinomycetes</taxon>
        <taxon>Kitasatosporales</taxon>
        <taxon>Streptomycetaceae</taxon>
        <taxon>Streptomyces</taxon>
    </lineage>
</organism>
<accession>A0A4R4TMV7</accession>
<keyword evidence="3" id="KW-1185">Reference proteome</keyword>
<sequence length="135" mass="14677">MGSESHDHPIVGTLVRDIATDRVGVYRGRGGPYAMLRPIGGGREWEARFDDLRHEVSAHPRPVDIEQLRAARRLHIVECEVCARAQETCRMGEILNTTINTAGGRAESVDFDDGASRPAPTPWDPTPAAASLPPA</sequence>
<dbReference type="OrthoDB" id="3855669at2"/>
<evidence type="ECO:0000256" key="1">
    <source>
        <dbReference type="SAM" id="MobiDB-lite"/>
    </source>
</evidence>
<name>A0A4R4TMV7_9ACTN</name>
<dbReference type="EMBL" id="SMKI01000108">
    <property type="protein sequence ID" value="TDC75399.1"/>
    <property type="molecule type" value="Genomic_DNA"/>
</dbReference>
<evidence type="ECO:0000313" key="2">
    <source>
        <dbReference type="EMBL" id="TDC75399.1"/>
    </source>
</evidence>
<protein>
    <submittedName>
        <fullName evidence="2">Uncharacterized protein</fullName>
    </submittedName>
</protein>
<reference evidence="2 3" key="1">
    <citation type="submission" date="2019-03" db="EMBL/GenBank/DDBJ databases">
        <title>Draft genome sequences of novel Actinobacteria.</title>
        <authorList>
            <person name="Sahin N."/>
            <person name="Ay H."/>
            <person name="Saygin H."/>
        </authorList>
    </citation>
    <scope>NUCLEOTIDE SEQUENCE [LARGE SCALE GENOMIC DNA]</scope>
    <source>
        <strain evidence="2 3">DSM 41900</strain>
    </source>
</reference>
<comment type="caution">
    <text evidence="2">The sequence shown here is derived from an EMBL/GenBank/DDBJ whole genome shotgun (WGS) entry which is preliminary data.</text>
</comment>